<reference evidence="2" key="1">
    <citation type="submission" date="2008-10" db="EMBL/GenBank/DDBJ databases">
        <title>Complete sequence of Desulfovibrio vulgaris str. 'Miyazaki F'.</title>
        <authorList>
            <person name="Lucas S."/>
            <person name="Copeland A."/>
            <person name="Lapidus A."/>
            <person name="Glavina del Rio T."/>
            <person name="Dalin E."/>
            <person name="Tice H."/>
            <person name="Bruce D."/>
            <person name="Goodwin L."/>
            <person name="Pitluck S."/>
            <person name="Sims D."/>
            <person name="Brettin T."/>
            <person name="Detter J.C."/>
            <person name="Han C."/>
            <person name="Larimer F."/>
            <person name="Land M."/>
            <person name="Hauser L."/>
            <person name="Kyrpides N."/>
            <person name="Mikhailova N."/>
            <person name="Hazen T.C."/>
            <person name="Richardson P."/>
        </authorList>
    </citation>
    <scope>NUCLEOTIDE SEQUENCE</scope>
    <source>
        <strain evidence="2">Miyazaki F</strain>
    </source>
</reference>
<gene>
    <name evidence="2" type="ordered locus">DvMF_1087</name>
</gene>
<accession>B8DK79</accession>
<evidence type="ECO:0000313" key="2">
    <source>
        <dbReference type="EMBL" id="ACL08041.1"/>
    </source>
</evidence>
<dbReference type="KEGG" id="dvm:DvMF_1087"/>
<dbReference type="HOGENOM" id="CLU_1335757_0_0_7"/>
<dbReference type="AlphaFoldDB" id="B8DK79"/>
<sequence>MNTPPAHSFVRLRDAMLALAAWLDSLPEPTAPHAFEPDRASRPTGASGTFAATEPAGPAEPHGLRLLCAAGLRCLAANAKQYDLLIVRPNAFAAHFAATVAMLAPTAALANPSGTPADGQLDDAAFMLVEDMAALFRERSLRAPEDAPHEAEQALLDHFERCGEWLPADGTTVTDWYYVRLPALVLAQLLRRAEAASRVARHPGS</sequence>
<dbReference type="STRING" id="883.DvMF_1087"/>
<dbReference type="OrthoDB" id="5460210at2"/>
<feature type="region of interest" description="Disordered" evidence="1">
    <location>
        <begin position="30"/>
        <end position="57"/>
    </location>
</feature>
<evidence type="ECO:0000256" key="1">
    <source>
        <dbReference type="SAM" id="MobiDB-lite"/>
    </source>
</evidence>
<name>B8DK79_NITV9</name>
<dbReference type="eggNOG" id="ENOG50317ZA">
    <property type="taxonomic scope" value="Bacteria"/>
</dbReference>
<organism evidence="2">
    <name type="scientific">Nitratidesulfovibrio vulgaris (strain DSM 19637 / Miyazaki F)</name>
    <name type="common">Desulfovibrio vulgaris</name>
    <dbReference type="NCBI Taxonomy" id="883"/>
    <lineage>
        <taxon>Bacteria</taxon>
        <taxon>Pseudomonadati</taxon>
        <taxon>Thermodesulfobacteriota</taxon>
        <taxon>Desulfovibrionia</taxon>
        <taxon>Desulfovibrionales</taxon>
        <taxon>Desulfovibrionaceae</taxon>
        <taxon>Nitratidesulfovibrio</taxon>
    </lineage>
</organism>
<proteinExistence type="predicted"/>
<dbReference type="EMBL" id="CP001197">
    <property type="protein sequence ID" value="ACL08041.1"/>
    <property type="molecule type" value="Genomic_DNA"/>
</dbReference>
<protein>
    <submittedName>
        <fullName evidence="2">Uncharacterized protein</fullName>
    </submittedName>
</protein>